<dbReference type="Gene3D" id="6.10.340.10">
    <property type="match status" value="1"/>
</dbReference>
<dbReference type="RefSeq" id="WP_046357873.1">
    <property type="nucleotide sequence ID" value="NZ_AUXW01000181.1"/>
</dbReference>
<evidence type="ECO:0000256" key="9">
    <source>
        <dbReference type="ARBA" id="ARBA00022777"/>
    </source>
</evidence>
<dbReference type="InterPro" id="IPR008207">
    <property type="entry name" value="Sig_transdc_His_kin_Hpt_dom"/>
</dbReference>
<evidence type="ECO:0000259" key="23">
    <source>
        <dbReference type="PROSITE" id="PS50112"/>
    </source>
</evidence>
<evidence type="ECO:0000259" key="25">
    <source>
        <dbReference type="PROSITE" id="PS50894"/>
    </source>
</evidence>
<evidence type="ECO:0000313" key="27">
    <source>
        <dbReference type="Proteomes" id="UP000033434"/>
    </source>
</evidence>
<dbReference type="CDD" id="cd00082">
    <property type="entry name" value="HisKA"/>
    <property type="match status" value="1"/>
</dbReference>
<dbReference type="PROSITE" id="PS50109">
    <property type="entry name" value="HIS_KIN"/>
    <property type="match status" value="1"/>
</dbReference>
<dbReference type="GO" id="GO:0005524">
    <property type="term" value="F:ATP binding"/>
    <property type="evidence" value="ECO:0007669"/>
    <property type="project" value="UniProtKB-KW"/>
</dbReference>
<evidence type="ECO:0000256" key="8">
    <source>
        <dbReference type="ARBA" id="ARBA00022741"/>
    </source>
</evidence>
<dbReference type="FunFam" id="1.10.287.130:FF:000002">
    <property type="entry name" value="Two-component osmosensing histidine kinase"/>
    <property type="match status" value="1"/>
</dbReference>
<feature type="domain" description="PAS" evidence="23">
    <location>
        <begin position="420"/>
        <end position="487"/>
    </location>
</feature>
<feature type="modified residue" description="Phosphohistidine" evidence="18">
    <location>
        <position position="1539"/>
    </location>
</feature>
<dbReference type="Proteomes" id="UP000033434">
    <property type="component" value="Unassembled WGS sequence"/>
</dbReference>
<dbReference type="InterPro" id="IPR005467">
    <property type="entry name" value="His_kinase_dom"/>
</dbReference>
<dbReference type="Gene3D" id="3.30.565.10">
    <property type="entry name" value="Histidine kinase-like ATPase, C-terminal domain"/>
    <property type="match status" value="1"/>
</dbReference>
<feature type="domain" description="HPt" evidence="25">
    <location>
        <begin position="1500"/>
        <end position="1594"/>
    </location>
</feature>
<dbReference type="SUPFAM" id="SSF47226">
    <property type="entry name" value="Histidine-containing phosphotransfer domain, HPT domain"/>
    <property type="match status" value="1"/>
</dbReference>
<dbReference type="PROSITE" id="PS50110">
    <property type="entry name" value="RESPONSE_REGULATORY"/>
    <property type="match status" value="1"/>
</dbReference>
<dbReference type="GO" id="GO:0006355">
    <property type="term" value="P:regulation of DNA-templated transcription"/>
    <property type="evidence" value="ECO:0007669"/>
    <property type="project" value="InterPro"/>
</dbReference>
<dbReference type="InterPro" id="IPR036097">
    <property type="entry name" value="HisK_dim/P_sf"/>
</dbReference>
<evidence type="ECO:0000256" key="1">
    <source>
        <dbReference type="ARBA" id="ARBA00000085"/>
    </source>
</evidence>
<keyword evidence="12" id="KW-0902">Two-component regulatory system</keyword>
<keyword evidence="13 20" id="KW-0472">Membrane</keyword>
<dbReference type="InterPro" id="IPR013655">
    <property type="entry name" value="PAS_fold_3"/>
</dbReference>
<dbReference type="SMART" id="SM00086">
    <property type="entry name" value="PAC"/>
    <property type="match status" value="4"/>
</dbReference>
<dbReference type="PROSITE" id="PS50112">
    <property type="entry name" value="PAS"/>
    <property type="match status" value="4"/>
</dbReference>
<feature type="domain" description="PAS" evidence="23">
    <location>
        <begin position="558"/>
        <end position="628"/>
    </location>
</feature>
<evidence type="ECO:0000256" key="16">
    <source>
        <dbReference type="ARBA" id="ARBA00068150"/>
    </source>
</evidence>
<dbReference type="Gene3D" id="1.20.120.160">
    <property type="entry name" value="HPT domain"/>
    <property type="match status" value="1"/>
</dbReference>
<dbReference type="InterPro" id="IPR036641">
    <property type="entry name" value="HPT_dom_sf"/>
</dbReference>
<dbReference type="SUPFAM" id="SSF158472">
    <property type="entry name" value="HAMP domain-like"/>
    <property type="match status" value="1"/>
</dbReference>
<comment type="subunit">
    <text evidence="15">At low DSF concentrations, interacts with RpfF.</text>
</comment>
<evidence type="ECO:0000256" key="2">
    <source>
        <dbReference type="ARBA" id="ARBA00004651"/>
    </source>
</evidence>
<dbReference type="Pfam" id="PF02518">
    <property type="entry name" value="HATPase_c"/>
    <property type="match status" value="1"/>
</dbReference>
<evidence type="ECO:0000313" key="26">
    <source>
        <dbReference type="EMBL" id="KKE81647.1"/>
    </source>
</evidence>
<dbReference type="InterPro" id="IPR036890">
    <property type="entry name" value="HATPase_C_sf"/>
</dbReference>
<dbReference type="Gene3D" id="3.40.50.2300">
    <property type="match status" value="1"/>
</dbReference>
<evidence type="ECO:0000259" key="21">
    <source>
        <dbReference type="PROSITE" id="PS50109"/>
    </source>
</evidence>
<comment type="caution">
    <text evidence="26">The sequence shown here is derived from an EMBL/GenBank/DDBJ whole genome shotgun (WGS) entry which is preliminary data.</text>
</comment>
<evidence type="ECO:0000256" key="20">
    <source>
        <dbReference type="SAM" id="Phobius"/>
    </source>
</evidence>
<dbReference type="PROSITE" id="PS50113">
    <property type="entry name" value="PAC"/>
    <property type="match status" value="3"/>
</dbReference>
<evidence type="ECO:0000256" key="6">
    <source>
        <dbReference type="ARBA" id="ARBA00022679"/>
    </source>
</evidence>
<reference evidence="26 27" key="1">
    <citation type="journal article" date="2015" name="BMC Genomics">
        <title>Genome mining reveals unlocked bioactive potential of marine Gram-negative bacteria.</title>
        <authorList>
            <person name="Machado H."/>
            <person name="Sonnenschein E.C."/>
            <person name="Melchiorsen J."/>
            <person name="Gram L."/>
        </authorList>
    </citation>
    <scope>NUCLEOTIDE SEQUENCE [LARGE SCALE GENOMIC DNA]</scope>
    <source>
        <strain evidence="26 27">S4054</strain>
    </source>
</reference>
<dbReference type="InterPro" id="IPR001610">
    <property type="entry name" value="PAC"/>
</dbReference>
<dbReference type="Gene3D" id="3.30.450.20">
    <property type="entry name" value="PAS domain"/>
    <property type="match status" value="5"/>
</dbReference>
<dbReference type="FunFam" id="3.30.565.10:FF:000010">
    <property type="entry name" value="Sensor histidine kinase RcsC"/>
    <property type="match status" value="1"/>
</dbReference>
<dbReference type="Pfam" id="PF08447">
    <property type="entry name" value="PAS_3"/>
    <property type="match status" value="1"/>
</dbReference>
<evidence type="ECO:0000256" key="3">
    <source>
        <dbReference type="ARBA" id="ARBA00012438"/>
    </source>
</evidence>
<dbReference type="EMBL" id="AUXW01000181">
    <property type="protein sequence ID" value="KKE81647.1"/>
    <property type="molecule type" value="Genomic_DNA"/>
</dbReference>
<dbReference type="EC" id="2.7.13.3" evidence="3"/>
<evidence type="ECO:0000256" key="15">
    <source>
        <dbReference type="ARBA" id="ARBA00064003"/>
    </source>
</evidence>
<evidence type="ECO:0000256" key="14">
    <source>
        <dbReference type="ARBA" id="ARBA00059827"/>
    </source>
</evidence>
<dbReference type="PANTHER" id="PTHR45339:SF1">
    <property type="entry name" value="HYBRID SIGNAL TRANSDUCTION HISTIDINE KINASE J"/>
    <property type="match status" value="1"/>
</dbReference>
<dbReference type="Pfam" id="PF00989">
    <property type="entry name" value="PAS"/>
    <property type="match status" value="2"/>
</dbReference>
<keyword evidence="7 20" id="KW-0812">Transmembrane</keyword>
<evidence type="ECO:0000256" key="5">
    <source>
        <dbReference type="ARBA" id="ARBA00022553"/>
    </source>
</evidence>
<dbReference type="PANTHER" id="PTHR45339">
    <property type="entry name" value="HYBRID SIGNAL TRANSDUCTION HISTIDINE KINASE J"/>
    <property type="match status" value="1"/>
</dbReference>
<comment type="catalytic activity">
    <reaction evidence="1">
        <text>ATP + protein L-histidine = ADP + protein N-phospho-L-histidine.</text>
        <dbReference type="EC" id="2.7.13.3"/>
    </reaction>
</comment>
<dbReference type="PRINTS" id="PR00344">
    <property type="entry name" value="BCTRLSENSOR"/>
</dbReference>
<protein>
    <recommendedName>
        <fullName evidence="17">Sensor protein FixL</fullName>
        <ecNumber evidence="3">2.7.13.3</ecNumber>
    </recommendedName>
    <alternativeName>
        <fullName evidence="16">Sensory/regulatory protein RpfC</fullName>
    </alternativeName>
</protein>
<feature type="modified residue" description="4-aspartylphosphate" evidence="19">
    <location>
        <position position="1390"/>
    </location>
</feature>
<evidence type="ECO:0000259" key="22">
    <source>
        <dbReference type="PROSITE" id="PS50110"/>
    </source>
</evidence>
<dbReference type="SUPFAM" id="SSF55785">
    <property type="entry name" value="PYP-like sensor domain (PAS domain)"/>
    <property type="match status" value="4"/>
</dbReference>
<dbReference type="SMART" id="SM00091">
    <property type="entry name" value="PAS"/>
    <property type="match status" value="4"/>
</dbReference>
<dbReference type="InterPro" id="IPR004358">
    <property type="entry name" value="Sig_transdc_His_kin-like_C"/>
</dbReference>
<dbReference type="PROSITE" id="PS50894">
    <property type="entry name" value="HPT"/>
    <property type="match status" value="1"/>
</dbReference>
<feature type="transmembrane region" description="Helical" evidence="20">
    <location>
        <begin position="7"/>
        <end position="27"/>
    </location>
</feature>
<evidence type="ECO:0000256" key="19">
    <source>
        <dbReference type="PROSITE-ProRule" id="PRU00169"/>
    </source>
</evidence>
<proteinExistence type="predicted"/>
<organism evidence="26 27">
    <name type="scientific">Pseudoalteromonas luteoviolacea S4054</name>
    <dbReference type="NCBI Taxonomy" id="1129367"/>
    <lineage>
        <taxon>Bacteria</taxon>
        <taxon>Pseudomonadati</taxon>
        <taxon>Pseudomonadota</taxon>
        <taxon>Gammaproteobacteria</taxon>
        <taxon>Alteromonadales</taxon>
        <taxon>Pseudoalteromonadaceae</taxon>
        <taxon>Pseudoalteromonas</taxon>
    </lineage>
</organism>
<dbReference type="Pfam" id="PF00072">
    <property type="entry name" value="Response_reg"/>
    <property type="match status" value="1"/>
</dbReference>
<name>A0A0F6A606_9GAMM</name>
<dbReference type="SMART" id="SM00448">
    <property type="entry name" value="REC"/>
    <property type="match status" value="1"/>
</dbReference>
<dbReference type="SUPFAM" id="SSF52172">
    <property type="entry name" value="CheY-like"/>
    <property type="match status" value="1"/>
</dbReference>
<dbReference type="InterPro" id="IPR000700">
    <property type="entry name" value="PAS-assoc_C"/>
</dbReference>
<dbReference type="Pfam" id="PF13426">
    <property type="entry name" value="PAS_9"/>
    <property type="match status" value="1"/>
</dbReference>
<dbReference type="SUPFAM" id="SSF47384">
    <property type="entry name" value="Homodimeric domain of signal transducing histidine kinase"/>
    <property type="match status" value="1"/>
</dbReference>
<dbReference type="InterPro" id="IPR000014">
    <property type="entry name" value="PAS"/>
</dbReference>
<dbReference type="GO" id="GO:0005886">
    <property type="term" value="C:plasma membrane"/>
    <property type="evidence" value="ECO:0007669"/>
    <property type="project" value="UniProtKB-SubCell"/>
</dbReference>
<keyword evidence="11 20" id="KW-1133">Transmembrane helix</keyword>
<dbReference type="Pfam" id="PF00512">
    <property type="entry name" value="HisKA"/>
    <property type="match status" value="1"/>
</dbReference>
<keyword evidence="6" id="KW-0808">Transferase</keyword>
<evidence type="ECO:0000259" key="24">
    <source>
        <dbReference type="PROSITE" id="PS50113"/>
    </source>
</evidence>
<keyword evidence="9" id="KW-0418">Kinase</keyword>
<evidence type="ECO:0000256" key="12">
    <source>
        <dbReference type="ARBA" id="ARBA00023012"/>
    </source>
</evidence>
<evidence type="ECO:0000256" key="4">
    <source>
        <dbReference type="ARBA" id="ARBA00022475"/>
    </source>
</evidence>
<feature type="transmembrane region" description="Helical" evidence="20">
    <location>
        <begin position="330"/>
        <end position="348"/>
    </location>
</feature>
<sequence>MKLSQKLPLLFFAFGIIMLAAVVSVSWKGRAILQETTLSNIEREAILLIRLIERNLFERYHDAQAFPLSLGLDSKDNLKQVISDPRIIENLNNFVQNYKVYRRIIVMSPNGEVLVTNSKNRYGKVLTSSILSPAEIREKKWFIDALNGKTLTPEQPQSSFVIGPNKFLIDKNDNSYDMIFATTLKNSQQEVIGLWVNVVDFAAVENIVAETYTILSERGFVSAELTILDSEGRIIVDYDPVGQNEANYQRDFNVLDNLNLAQNGVEGARLAVSGLSGSNISTHFRKQVEQVTGYAHTAGAYDYSGLGWSALIRLSVDEAFVESEALFQRSFLIAAVLLSIILVVAFLLSKQMGRPLRELSFAIQKLAKGEKNIKLPEVYGKDEIALMASELKNLKRIVVDRDKLSRETDEQRFQLDIQSRAIDSTATGIIVTDARQVDLPVIYSNKAFEELTGYTSEEILGKNCRFLQGEDTEQPEIEVLHKAIKNQRSCSVVIRNYKKDGTLFYNNLRVDPVFNDQGVLSHYIGVQTDITELKTAEDEVKVSLEREIEKRTQEARESENRLRTVFDTALDGTVVIDKAGIILDVNRSLEVIFGRVREELLGENLSILMPPEYANQHDEFISKYILTGNKKLIGSPREVMGLHKSGRTFPIEVSVGETWIGDTQVFVGIVKDITVQEETKAREIELKNELEEREVIYHAAFSQAAVGICRVALDGRFIEVNEKMCDIFELSESEILSLNYKDLTHPEDRSQSKTLVQDLVEGKQRSFTLDKRYVNNSGKAFWATTSVSLVSDADNVAKYMIAVVEDITSRKAIEEELRAAKVIRDDLLRGMRIASDAGGICNWSLNIQTKELKWDNNMFDLHGIDPEQLMDFEQWQEVFHPEDAEKTKGAYLRAISEKSVLNAEYRIVNKLTGGTHWVKAAADINKDEETGREILFGINLDITDERLINKALEKETAAAMRANEAKSRFLATMSHEIRTPMNGVIGMVDLLKETQLTSEQNTMISTIRDSSFSLLEIINDILDFSKIESGQMELESTEVNVLNLIEKTLEALWVNANQKGVNLFLLYDYKTPEFIRLDPVRTRQILLNLLGNAVKFSQRDDAIGNVSVGVAYNHKACELEIVVKDNGIGMTNEQIGKLFKPFTQADSSTTRKYGGTGLGLSITNSFVNLMGGQIDVESKIGIGSQFSIRIPAEADSLSNEFDDYNFNGVVFELKFKNAALEQTCEHLIQSLQGATIRKNSKEHSNSWVDDKVITICDELVEITANSGQKWLVLEDNHTKPKGVKDAEIYIVGSHPLKASEFITGLAILSGQESPEFDWSESFYGHDEDMNEDIHPEFADCVILCAEDQPTNQLVLSQQLTTLGYKFEMTSNGLEALRKWESGHFSLLLTDCHMPKMDGFELTSEIRRLETELNRPRTTIVAVTANALVGEAEHCLEAGMDDYIAKPVELKTLRNTLALRLRGMALRQEATEEPEINEIISSEPCKLIDYEHLWNVIGCNDEEMTRAVLSMFWESVSKDIETIKEAVATNNLDNVKSLAHGAKGAAASSGALGLSELLKSIEKNSNDLKYLESTLVDVHEMMGELEQQLVKENII</sequence>
<dbReference type="Pfam" id="PF01627">
    <property type="entry name" value="Hpt"/>
    <property type="match status" value="1"/>
</dbReference>
<evidence type="ECO:0000256" key="7">
    <source>
        <dbReference type="ARBA" id="ARBA00022692"/>
    </source>
</evidence>
<dbReference type="InterPro" id="IPR035965">
    <property type="entry name" value="PAS-like_dom_sf"/>
</dbReference>
<keyword evidence="4" id="KW-1003">Cell membrane</keyword>
<dbReference type="CDD" id="cd17546">
    <property type="entry name" value="REC_hyHK_CKI1_RcsC-like"/>
    <property type="match status" value="1"/>
</dbReference>
<dbReference type="CDD" id="cd00130">
    <property type="entry name" value="PAS"/>
    <property type="match status" value="4"/>
</dbReference>
<dbReference type="PATRIC" id="fig|1129367.4.peg.4520"/>
<dbReference type="GO" id="GO:0000155">
    <property type="term" value="F:phosphorelay sensor kinase activity"/>
    <property type="evidence" value="ECO:0007669"/>
    <property type="project" value="InterPro"/>
</dbReference>
<gene>
    <name evidence="26" type="ORF">N479_21740</name>
</gene>
<dbReference type="NCBIfam" id="TIGR00229">
    <property type="entry name" value="sensory_box"/>
    <property type="match status" value="4"/>
</dbReference>
<dbReference type="CDD" id="cd16922">
    <property type="entry name" value="HATPase_EvgS-ArcB-TorS-like"/>
    <property type="match status" value="1"/>
</dbReference>
<keyword evidence="5 19" id="KW-0597">Phosphoprotein</keyword>
<feature type="domain" description="PAC" evidence="24">
    <location>
        <begin position="767"/>
        <end position="819"/>
    </location>
</feature>
<dbReference type="SMART" id="SM00387">
    <property type="entry name" value="HATPase_c"/>
    <property type="match status" value="1"/>
</dbReference>
<evidence type="ECO:0000256" key="18">
    <source>
        <dbReference type="PROSITE-ProRule" id="PRU00110"/>
    </source>
</evidence>
<keyword evidence="8" id="KW-0547">Nucleotide-binding</keyword>
<evidence type="ECO:0000256" key="17">
    <source>
        <dbReference type="ARBA" id="ARBA00070616"/>
    </source>
</evidence>
<dbReference type="FunFam" id="3.30.450.20:FF:000060">
    <property type="entry name" value="Sensor protein FixL"/>
    <property type="match status" value="1"/>
</dbReference>
<feature type="domain" description="Response regulatory" evidence="22">
    <location>
        <begin position="1341"/>
        <end position="1460"/>
    </location>
</feature>
<comment type="subcellular location">
    <subcellularLocation>
        <location evidence="2">Cell membrane</location>
        <topology evidence="2">Multi-pass membrane protein</topology>
    </subcellularLocation>
</comment>
<keyword evidence="10" id="KW-0067">ATP-binding</keyword>
<dbReference type="InterPro" id="IPR011006">
    <property type="entry name" value="CheY-like_superfamily"/>
</dbReference>
<dbReference type="SUPFAM" id="SSF55874">
    <property type="entry name" value="ATPase domain of HSP90 chaperone/DNA topoisomerase II/histidine kinase"/>
    <property type="match status" value="1"/>
</dbReference>
<dbReference type="Gene3D" id="1.10.287.130">
    <property type="match status" value="1"/>
</dbReference>
<dbReference type="InterPro" id="IPR001789">
    <property type="entry name" value="Sig_transdc_resp-reg_receiver"/>
</dbReference>
<dbReference type="InterPro" id="IPR013767">
    <property type="entry name" value="PAS_fold"/>
</dbReference>
<feature type="domain" description="PAC" evidence="24">
    <location>
        <begin position="901"/>
        <end position="954"/>
    </location>
</feature>
<dbReference type="SMART" id="SM00388">
    <property type="entry name" value="HisKA"/>
    <property type="match status" value="1"/>
</dbReference>
<evidence type="ECO:0000256" key="10">
    <source>
        <dbReference type="ARBA" id="ARBA00022840"/>
    </source>
</evidence>
<dbReference type="InterPro" id="IPR003661">
    <property type="entry name" value="HisK_dim/P_dom"/>
</dbReference>
<accession>A0A0F6A606</accession>
<dbReference type="CDD" id="cd06225">
    <property type="entry name" value="HAMP"/>
    <property type="match status" value="1"/>
</dbReference>
<dbReference type="InterPro" id="IPR003594">
    <property type="entry name" value="HATPase_dom"/>
</dbReference>
<feature type="domain" description="PAS" evidence="23">
    <location>
        <begin position="693"/>
        <end position="763"/>
    </location>
</feature>
<comment type="function">
    <text evidence="14">Putative oxygen sensor; modulates the activity of FixJ, a transcriptional activator of nitrogen fixation fixK gene. FixL probably acts as a kinase that phosphorylates FixJ.</text>
</comment>
<feature type="domain" description="PAC" evidence="24">
    <location>
        <begin position="488"/>
        <end position="542"/>
    </location>
</feature>
<feature type="domain" description="Histidine kinase" evidence="21">
    <location>
        <begin position="972"/>
        <end position="1194"/>
    </location>
</feature>
<feature type="domain" description="PAS" evidence="23">
    <location>
        <begin position="854"/>
        <end position="898"/>
    </location>
</feature>
<evidence type="ECO:0000256" key="13">
    <source>
        <dbReference type="ARBA" id="ARBA00023136"/>
    </source>
</evidence>
<evidence type="ECO:0000256" key="11">
    <source>
        <dbReference type="ARBA" id="ARBA00022989"/>
    </source>
</evidence>